<comment type="catalytic activity">
    <reaction evidence="15">
        <text>L-homoserine + NAD(+) = L-aspartate 4-semialdehyde + NADH + H(+)</text>
        <dbReference type="Rhea" id="RHEA:15757"/>
        <dbReference type="ChEBI" id="CHEBI:15378"/>
        <dbReference type="ChEBI" id="CHEBI:57476"/>
        <dbReference type="ChEBI" id="CHEBI:57540"/>
        <dbReference type="ChEBI" id="CHEBI:57945"/>
        <dbReference type="ChEBI" id="CHEBI:537519"/>
        <dbReference type="EC" id="1.1.1.3"/>
    </reaction>
    <physiologicalReaction direction="right-to-left" evidence="15">
        <dbReference type="Rhea" id="RHEA:15759"/>
    </physiologicalReaction>
</comment>
<dbReference type="PROSITE" id="PS01042">
    <property type="entry name" value="HOMOSER_DHGENASE"/>
    <property type="match status" value="1"/>
</dbReference>
<evidence type="ECO:0000256" key="11">
    <source>
        <dbReference type="ARBA" id="ARBA00023053"/>
    </source>
</evidence>
<dbReference type="InterPro" id="IPR001342">
    <property type="entry name" value="HDH_cat"/>
</dbReference>
<keyword evidence="7 18" id="KW-0028">Amino-acid biosynthesis</keyword>
<dbReference type="GO" id="GO:0050661">
    <property type="term" value="F:NADP binding"/>
    <property type="evidence" value="ECO:0007669"/>
    <property type="project" value="InterPro"/>
</dbReference>
<feature type="domain" description="ACT" evidence="21">
    <location>
        <begin position="391"/>
        <end position="465"/>
    </location>
</feature>
<comment type="pathway">
    <text evidence="2 18">Amino-acid biosynthesis; L-threonine biosynthesis; L-threonine from L-aspartate: step 3/5.</text>
</comment>
<keyword evidence="11" id="KW-0915">Sodium</keyword>
<proteinExistence type="inferred from homology"/>
<feature type="binding site" evidence="17">
    <location>
        <position position="143"/>
    </location>
    <ligand>
        <name>NADPH</name>
        <dbReference type="ChEBI" id="CHEBI:57783"/>
    </ligand>
</feature>
<evidence type="ECO:0000256" key="8">
    <source>
        <dbReference type="ARBA" id="ARBA00022697"/>
    </source>
</evidence>
<dbReference type="PANTHER" id="PTHR43331:SF1">
    <property type="entry name" value="HOMOSERINE DEHYDROGENASE"/>
    <property type="match status" value="1"/>
</dbReference>
<dbReference type="FunFam" id="3.30.360.10:FF:000005">
    <property type="entry name" value="Homoserine dehydrogenase"/>
    <property type="match status" value="1"/>
</dbReference>
<keyword evidence="8 18" id="KW-0791">Threonine biosynthesis</keyword>
<feature type="binding site" evidence="17">
    <location>
        <position position="228"/>
    </location>
    <ligand>
        <name>L-homoserine</name>
        <dbReference type="ChEBI" id="CHEBI:57476"/>
    </ligand>
</feature>
<dbReference type="EC" id="1.1.1.3" evidence="5 18"/>
<comment type="cofactor">
    <cofactor evidence="1">
        <name>a metal cation</name>
        <dbReference type="ChEBI" id="CHEBI:25213"/>
    </cofactor>
</comment>
<comment type="caution">
    <text evidence="22">The sequence shown here is derived from an EMBL/GenBank/DDBJ whole genome shotgun (WGS) entry which is preliminary data.</text>
</comment>
<evidence type="ECO:0000256" key="15">
    <source>
        <dbReference type="ARBA" id="ARBA00049031"/>
    </source>
</evidence>
<dbReference type="GO" id="GO:0009086">
    <property type="term" value="P:methionine biosynthetic process"/>
    <property type="evidence" value="ECO:0007669"/>
    <property type="project" value="UniProtKB-KW"/>
</dbReference>
<evidence type="ECO:0000259" key="21">
    <source>
        <dbReference type="PROSITE" id="PS51671"/>
    </source>
</evidence>
<dbReference type="SUPFAM" id="SSF51735">
    <property type="entry name" value="NAD(P)-binding Rossmann-fold domains"/>
    <property type="match status" value="1"/>
</dbReference>
<dbReference type="SUPFAM" id="SSF55021">
    <property type="entry name" value="ACT-like"/>
    <property type="match status" value="1"/>
</dbReference>
<feature type="region of interest" description="Disordered" evidence="20">
    <location>
        <begin position="1"/>
        <end position="39"/>
    </location>
</feature>
<sequence length="469" mass="48161">MSARAPILGHDPAPGPAPTRRRAPRGEGEDAPVSSSTAQHPDAVRIALLGCGTVGSQVVRLLREHADDLAARAGARLELVGIAVRDTDAERDPWVPRELLTADAAALVARADIVVELIGGIDPVRPLVLAALESGATVVTGNKALLAAHGPELHGAAERSGADLYYEAAVAGAVPVVYGLRESLAGDNVDAVLGIVNGTTNFILDEMATRGLSFDDALALAQELGYAEADPTADVDGHDAAAKAAILASLAFHTRVSIDDVPVTGIRQVTAADMAEAREAGYVIKLLAVARRITDNGTRGISVRVHPALLPATHPLAAVRGAFNAVVVEAEAAGRLMFYGQGAGGAPTASAVLGDLVAAASHKVHGGNAPRESTYAELPLVTDAQTPARTQVQLRLADEPGTLAAVAGVYGEHGVSIESVRQTGADDGDARITIVSHLATEAALAQTVAKLSDDPRVHEVVSVMRVEGN</sequence>
<gene>
    <name evidence="22" type="ORF">FJ693_19795</name>
</gene>
<dbReference type="InterPro" id="IPR036291">
    <property type="entry name" value="NAD(P)-bd_dom_sf"/>
</dbReference>
<dbReference type="GO" id="GO:0004412">
    <property type="term" value="F:homoserine dehydrogenase activity"/>
    <property type="evidence" value="ECO:0007669"/>
    <property type="project" value="UniProtKB-EC"/>
</dbReference>
<evidence type="ECO:0000313" key="22">
    <source>
        <dbReference type="EMBL" id="TRW42896.1"/>
    </source>
</evidence>
<dbReference type="InterPro" id="IPR045865">
    <property type="entry name" value="ACT-like_dom_sf"/>
</dbReference>
<dbReference type="InterPro" id="IPR016204">
    <property type="entry name" value="HDH"/>
</dbReference>
<dbReference type="AlphaFoldDB" id="A0A552WJI9"/>
<evidence type="ECO:0000256" key="17">
    <source>
        <dbReference type="PIRSR" id="PIRSR000098-2"/>
    </source>
</evidence>
<protein>
    <recommendedName>
        <fullName evidence="6 18">Homoserine dehydrogenase</fullName>
        <ecNumber evidence="5 18">1.1.1.3</ecNumber>
    </recommendedName>
</protein>
<dbReference type="UniPathway" id="UPA00050">
    <property type="reaction ID" value="UER00063"/>
</dbReference>
<dbReference type="Pfam" id="PF00742">
    <property type="entry name" value="Homoserine_dh"/>
    <property type="match status" value="1"/>
</dbReference>
<dbReference type="SUPFAM" id="SSF55347">
    <property type="entry name" value="Glyceraldehyde-3-phosphate dehydrogenase-like, C-terminal domain"/>
    <property type="match status" value="1"/>
</dbReference>
<evidence type="ECO:0000256" key="10">
    <source>
        <dbReference type="ARBA" id="ARBA00023002"/>
    </source>
</evidence>
<dbReference type="UniPathway" id="UPA00051">
    <property type="reaction ID" value="UER00465"/>
</dbReference>
<comment type="similarity">
    <text evidence="4 19">Belongs to the homoserine dehydrogenase family.</text>
</comment>
<evidence type="ECO:0000256" key="20">
    <source>
        <dbReference type="SAM" id="MobiDB-lite"/>
    </source>
</evidence>
<evidence type="ECO:0000313" key="23">
    <source>
        <dbReference type="Proteomes" id="UP000318693"/>
    </source>
</evidence>
<comment type="pathway">
    <text evidence="3 18">Amino-acid biosynthesis; L-methionine biosynthesis via de novo pathway; L-homoserine from L-aspartate: step 3/3.</text>
</comment>
<evidence type="ECO:0000256" key="5">
    <source>
        <dbReference type="ARBA" id="ARBA00013213"/>
    </source>
</evidence>
<accession>A0A552WJI9</accession>
<evidence type="ECO:0000256" key="6">
    <source>
        <dbReference type="ARBA" id="ARBA00013376"/>
    </source>
</evidence>
<dbReference type="CDD" id="cd04881">
    <property type="entry name" value="ACT_HSDH-Hom"/>
    <property type="match status" value="1"/>
</dbReference>
<evidence type="ECO:0000256" key="12">
    <source>
        <dbReference type="ARBA" id="ARBA00023167"/>
    </source>
</evidence>
<dbReference type="Gene3D" id="3.30.70.260">
    <property type="match status" value="1"/>
</dbReference>
<dbReference type="PROSITE" id="PS51671">
    <property type="entry name" value="ACT"/>
    <property type="match status" value="1"/>
</dbReference>
<evidence type="ECO:0000256" key="2">
    <source>
        <dbReference type="ARBA" id="ARBA00005056"/>
    </source>
</evidence>
<evidence type="ECO:0000256" key="1">
    <source>
        <dbReference type="ARBA" id="ARBA00001920"/>
    </source>
</evidence>
<dbReference type="Pfam" id="PF01842">
    <property type="entry name" value="ACT"/>
    <property type="match status" value="1"/>
</dbReference>
<dbReference type="InterPro" id="IPR002912">
    <property type="entry name" value="ACT_dom"/>
</dbReference>
<dbReference type="PIRSF" id="PIRSF000098">
    <property type="entry name" value="Homoser_dehydrog"/>
    <property type="match status" value="1"/>
</dbReference>
<evidence type="ECO:0000256" key="18">
    <source>
        <dbReference type="RuleBase" id="RU000579"/>
    </source>
</evidence>
<keyword evidence="12 18" id="KW-0486">Methionine biosynthesis</keyword>
<dbReference type="Gene3D" id="3.40.50.720">
    <property type="entry name" value="NAD(P)-binding Rossmann-like Domain"/>
    <property type="match status" value="1"/>
</dbReference>
<dbReference type="Pfam" id="PF03447">
    <property type="entry name" value="NAD_binding_3"/>
    <property type="match status" value="1"/>
</dbReference>
<dbReference type="EMBL" id="VJXR01000124">
    <property type="protein sequence ID" value="TRW42896.1"/>
    <property type="molecule type" value="Genomic_DNA"/>
</dbReference>
<keyword evidence="23" id="KW-1185">Reference proteome</keyword>
<evidence type="ECO:0000256" key="9">
    <source>
        <dbReference type="ARBA" id="ARBA00022857"/>
    </source>
</evidence>
<evidence type="ECO:0000256" key="4">
    <source>
        <dbReference type="ARBA" id="ARBA00006753"/>
    </source>
</evidence>
<evidence type="ECO:0000256" key="16">
    <source>
        <dbReference type="PIRSR" id="PIRSR000098-1"/>
    </source>
</evidence>
<comment type="catalytic activity">
    <reaction evidence="14">
        <text>L-homoserine + NADP(+) = L-aspartate 4-semialdehyde + NADPH + H(+)</text>
        <dbReference type="Rhea" id="RHEA:15761"/>
        <dbReference type="ChEBI" id="CHEBI:15378"/>
        <dbReference type="ChEBI" id="CHEBI:57476"/>
        <dbReference type="ChEBI" id="CHEBI:57783"/>
        <dbReference type="ChEBI" id="CHEBI:58349"/>
        <dbReference type="ChEBI" id="CHEBI:537519"/>
        <dbReference type="EC" id="1.1.1.3"/>
    </reaction>
    <physiologicalReaction direction="right-to-left" evidence="14">
        <dbReference type="Rhea" id="RHEA:15763"/>
    </physiologicalReaction>
</comment>
<evidence type="ECO:0000256" key="14">
    <source>
        <dbReference type="ARBA" id="ARBA00048841"/>
    </source>
</evidence>
<feature type="binding site" evidence="17">
    <location>
        <begin position="49"/>
        <end position="56"/>
    </location>
    <ligand>
        <name>NADP(+)</name>
        <dbReference type="ChEBI" id="CHEBI:58349"/>
    </ligand>
</feature>
<evidence type="ECO:0000256" key="19">
    <source>
        <dbReference type="RuleBase" id="RU004171"/>
    </source>
</evidence>
<comment type="function">
    <text evidence="13">Catalyzes the conversion of L-aspartate-beta-semialdehyde (L-Asa) to L-homoserine (L-Hse), the third step in the biosynthesis of threonine and methionine from aspartate.</text>
</comment>
<dbReference type="NCBIfam" id="NF004976">
    <property type="entry name" value="PRK06349.1"/>
    <property type="match status" value="1"/>
</dbReference>
<organism evidence="22 23">
    <name type="scientific">Georgenia yuyongxinii</name>
    <dbReference type="NCBI Taxonomy" id="2589797"/>
    <lineage>
        <taxon>Bacteria</taxon>
        <taxon>Bacillati</taxon>
        <taxon>Actinomycetota</taxon>
        <taxon>Actinomycetes</taxon>
        <taxon>Micrococcales</taxon>
        <taxon>Bogoriellaceae</taxon>
        <taxon>Georgenia</taxon>
    </lineage>
</organism>
<keyword evidence="10 18" id="KW-0560">Oxidoreductase</keyword>
<dbReference type="Gene3D" id="3.30.360.10">
    <property type="entry name" value="Dihydrodipicolinate Reductase, domain 2"/>
    <property type="match status" value="1"/>
</dbReference>
<feature type="active site" description="Proton donor" evidence="16">
    <location>
        <position position="243"/>
    </location>
</feature>
<evidence type="ECO:0000256" key="3">
    <source>
        <dbReference type="ARBA" id="ARBA00005062"/>
    </source>
</evidence>
<evidence type="ECO:0000256" key="7">
    <source>
        <dbReference type="ARBA" id="ARBA00022605"/>
    </source>
</evidence>
<reference evidence="22 23" key="1">
    <citation type="submission" date="2019-07" db="EMBL/GenBank/DDBJ databases">
        <title>Georgenia wutianyii sp. nov. and Georgenia *** sp. nov. isolated from plateau pika (Ochotona curzoniae) in the Qinghai-Tibet plateau of China.</title>
        <authorList>
            <person name="Tian Z."/>
        </authorList>
    </citation>
    <scope>NUCLEOTIDE SEQUENCE [LARGE SCALE GENOMIC DNA]</scope>
    <source>
        <strain evidence="22 23">Z446</strain>
    </source>
</reference>
<keyword evidence="9 17" id="KW-0521">NADP</keyword>
<dbReference type="InterPro" id="IPR019811">
    <property type="entry name" value="HDH_CS"/>
</dbReference>
<evidence type="ECO:0000256" key="13">
    <source>
        <dbReference type="ARBA" id="ARBA00044930"/>
    </source>
</evidence>
<dbReference type="PANTHER" id="PTHR43331">
    <property type="entry name" value="HOMOSERINE DEHYDROGENASE"/>
    <property type="match status" value="1"/>
</dbReference>
<dbReference type="InterPro" id="IPR005106">
    <property type="entry name" value="Asp/hSer_DH_NAD-bd"/>
</dbReference>
<dbReference type="Proteomes" id="UP000318693">
    <property type="component" value="Unassembled WGS sequence"/>
</dbReference>
<dbReference type="GO" id="GO:0009088">
    <property type="term" value="P:threonine biosynthetic process"/>
    <property type="evidence" value="ECO:0007669"/>
    <property type="project" value="UniProtKB-UniPathway"/>
</dbReference>
<name>A0A552WJI9_9MICO</name>